<proteinExistence type="predicted"/>
<dbReference type="PROSITE" id="PS51372">
    <property type="entry name" value="PRD_2"/>
    <property type="match status" value="1"/>
</dbReference>
<dbReference type="SUPFAM" id="SSF63520">
    <property type="entry name" value="PTS-regulatory domain, PRD"/>
    <property type="match status" value="1"/>
</dbReference>
<dbReference type="Proteomes" id="UP000040576">
    <property type="component" value="Unassembled WGS sequence"/>
</dbReference>
<dbReference type="RefSeq" id="WP_034773036.1">
    <property type="nucleotide sequence ID" value="NZ_CCRF01000096.1"/>
</dbReference>
<dbReference type="InterPro" id="IPR036388">
    <property type="entry name" value="WH-like_DNA-bd_sf"/>
</dbReference>
<name>A0A090IZ23_9BACI</name>
<dbReference type="InterPro" id="IPR013196">
    <property type="entry name" value="HTH_11"/>
</dbReference>
<gene>
    <name evidence="8" type="ORF">BT1A1_3194</name>
</gene>
<evidence type="ECO:0000259" key="6">
    <source>
        <dbReference type="PROSITE" id="PS51099"/>
    </source>
</evidence>
<sequence length="611" mass="72078">MLTEREYKILMKLLKFNQPIRIKDLSKEFNVSPRMIKYDLDHIKDWLAKYELQILSQTNKGLWIEPDEDKKKIVIKELIGNESWNRIPDQNFRIKKIVMTMLQKDDYTTAASLSEILEVSRNTILSDMNLVEEFVSPWEIRLERKKRIGYRLFGEELHLRLLIENLILSNMSNYEIYQIMSSISNKEERNYTIYSIDGTLLSVFRIAEEKLSELYHPSVIKILHQSDILTLLIRITISVTRLNQGKTIKSYRVLKDNQYTDDVSRFILNFMKSVFKTVDLPILEDEFLYLSGEFANGRRIDLLNATQKIIEEVSHKAGIDFKRDTKLFSNLYAHLSLRFQRGLFNMTESNPFAEEIKQNYADLFESVSLACEKYLGMDKIVNKNEFISFITLHFLTSLENTFNKKERVRAVYVCATGKGVARLIKSRVEKEIHDIDIVAYCSIMEVEEICKKREVDLIISVFPIKSRIPVIVMEAIPTKKDIDTIKEKVYEILENRPKSIQRIAWKEEEKNDEDSESISLEIILKGFEVIQEVQSNFAHRIKDDRLQALHLHIFLMVHRYFFEKQYDDFLYTSHQVTEKNKQDLQLFKNILESKDLHVNDSELIALLQYLN</sequence>
<dbReference type="PROSITE" id="PS51099">
    <property type="entry name" value="PTS_EIIB_TYPE_2"/>
    <property type="match status" value="1"/>
</dbReference>
<dbReference type="Pfam" id="PF08279">
    <property type="entry name" value="HTH_11"/>
    <property type="match status" value="1"/>
</dbReference>
<dbReference type="PANTHER" id="PTHR30185:SF18">
    <property type="entry name" value="TRANSCRIPTIONAL REGULATOR MTLR"/>
    <property type="match status" value="1"/>
</dbReference>
<keyword evidence="2" id="KW-0677">Repeat</keyword>
<evidence type="ECO:0000256" key="5">
    <source>
        <dbReference type="ARBA" id="ARBA00023163"/>
    </source>
</evidence>
<dbReference type="Pfam" id="PF00874">
    <property type="entry name" value="PRD"/>
    <property type="match status" value="1"/>
</dbReference>
<organism evidence="8 9">
    <name type="scientific">Caldibacillus thermoamylovorans</name>
    <dbReference type="NCBI Taxonomy" id="35841"/>
    <lineage>
        <taxon>Bacteria</taxon>
        <taxon>Bacillati</taxon>
        <taxon>Bacillota</taxon>
        <taxon>Bacilli</taxon>
        <taxon>Bacillales</taxon>
        <taxon>Bacillaceae</taxon>
        <taxon>Caldibacillus</taxon>
    </lineage>
</organism>
<dbReference type="InterPro" id="IPR036634">
    <property type="entry name" value="PRD_sf"/>
</dbReference>
<dbReference type="AlphaFoldDB" id="A0A090IZ23"/>
<dbReference type="InterPro" id="IPR011608">
    <property type="entry name" value="PRD"/>
</dbReference>
<dbReference type="Gene3D" id="1.10.10.10">
    <property type="entry name" value="Winged helix-like DNA-binding domain superfamily/Winged helix DNA-binding domain"/>
    <property type="match status" value="2"/>
</dbReference>
<keyword evidence="1" id="KW-0808">Transferase</keyword>
<evidence type="ECO:0000313" key="9">
    <source>
        <dbReference type="Proteomes" id="UP000040576"/>
    </source>
</evidence>
<protein>
    <submittedName>
        <fullName evidence="8">BglG family transcriptional antiterminator</fullName>
    </submittedName>
</protein>
<evidence type="ECO:0000256" key="3">
    <source>
        <dbReference type="ARBA" id="ARBA00023015"/>
    </source>
</evidence>
<evidence type="ECO:0000256" key="1">
    <source>
        <dbReference type="ARBA" id="ARBA00022679"/>
    </source>
</evidence>
<dbReference type="InterPro" id="IPR013011">
    <property type="entry name" value="PTS_EIIB_2"/>
</dbReference>
<dbReference type="GO" id="GO:0008982">
    <property type="term" value="F:protein-N(PI)-phosphohistidine-sugar phosphotransferase activity"/>
    <property type="evidence" value="ECO:0007669"/>
    <property type="project" value="InterPro"/>
</dbReference>
<dbReference type="SUPFAM" id="SSF52794">
    <property type="entry name" value="PTS system IIB component-like"/>
    <property type="match status" value="1"/>
</dbReference>
<dbReference type="PANTHER" id="PTHR30185">
    <property type="entry name" value="CRYPTIC BETA-GLUCOSIDE BGL OPERON ANTITERMINATOR"/>
    <property type="match status" value="1"/>
</dbReference>
<evidence type="ECO:0000256" key="2">
    <source>
        <dbReference type="ARBA" id="ARBA00022737"/>
    </source>
</evidence>
<evidence type="ECO:0000259" key="7">
    <source>
        <dbReference type="PROSITE" id="PS51372"/>
    </source>
</evidence>
<dbReference type="Gene3D" id="3.40.50.2300">
    <property type="match status" value="1"/>
</dbReference>
<reference evidence="8 9" key="1">
    <citation type="submission" date="2014-07" db="EMBL/GenBank/DDBJ databases">
        <authorList>
            <person name="Wibberg Daniel"/>
        </authorList>
    </citation>
    <scope>NUCLEOTIDE SEQUENCE [LARGE SCALE GENOMIC DNA]</scope>
</reference>
<dbReference type="EMBL" id="CCRF01000096">
    <property type="protein sequence ID" value="CEE02977.1"/>
    <property type="molecule type" value="Genomic_DNA"/>
</dbReference>
<dbReference type="Pfam" id="PF05043">
    <property type="entry name" value="Mga"/>
    <property type="match status" value="1"/>
</dbReference>
<dbReference type="Gene3D" id="1.10.1790.10">
    <property type="entry name" value="PRD domain"/>
    <property type="match status" value="1"/>
</dbReference>
<dbReference type="InterPro" id="IPR050661">
    <property type="entry name" value="BglG_antiterminators"/>
</dbReference>
<keyword evidence="3" id="KW-0805">Transcription regulation</keyword>
<dbReference type="GO" id="GO:0006355">
    <property type="term" value="P:regulation of DNA-templated transcription"/>
    <property type="evidence" value="ECO:0007669"/>
    <property type="project" value="InterPro"/>
</dbReference>
<evidence type="ECO:0000256" key="4">
    <source>
        <dbReference type="ARBA" id="ARBA00023159"/>
    </source>
</evidence>
<dbReference type="InterPro" id="IPR007737">
    <property type="entry name" value="Mga_HTH"/>
</dbReference>
<evidence type="ECO:0000313" key="8">
    <source>
        <dbReference type="EMBL" id="CEE02977.1"/>
    </source>
</evidence>
<feature type="domain" description="PRD" evidence="7">
    <location>
        <begin position="297"/>
        <end position="404"/>
    </location>
</feature>
<dbReference type="InterPro" id="IPR036390">
    <property type="entry name" value="WH_DNA-bd_sf"/>
</dbReference>
<dbReference type="CDD" id="cd05568">
    <property type="entry name" value="PTS_IIB_bgl_like"/>
    <property type="match status" value="1"/>
</dbReference>
<keyword evidence="4" id="KW-0010">Activator</keyword>
<accession>A0A090IZ23</accession>
<keyword evidence="9" id="KW-1185">Reference proteome</keyword>
<dbReference type="InterPro" id="IPR036095">
    <property type="entry name" value="PTS_EIIB-like_sf"/>
</dbReference>
<dbReference type="SUPFAM" id="SSF46785">
    <property type="entry name" value="Winged helix' DNA-binding domain"/>
    <property type="match status" value="2"/>
</dbReference>
<feature type="domain" description="PTS EIIB type-2" evidence="6">
    <location>
        <begin position="408"/>
        <end position="497"/>
    </location>
</feature>
<dbReference type="GO" id="GO:0009401">
    <property type="term" value="P:phosphoenolpyruvate-dependent sugar phosphotransferase system"/>
    <property type="evidence" value="ECO:0007669"/>
    <property type="project" value="InterPro"/>
</dbReference>
<keyword evidence="5" id="KW-0804">Transcription</keyword>